<dbReference type="AlphaFoldDB" id="A0A3A1USG7"/>
<dbReference type="PROSITE" id="PS50893">
    <property type="entry name" value="ABC_TRANSPORTER_2"/>
    <property type="match status" value="1"/>
</dbReference>
<dbReference type="PANTHER" id="PTHR43582">
    <property type="entry name" value="LINEARMYCIN RESISTANCE ATP-BINDING PROTEIN LNRL"/>
    <property type="match status" value="1"/>
</dbReference>
<evidence type="ECO:0000313" key="5">
    <source>
        <dbReference type="EMBL" id="RIX51478.1"/>
    </source>
</evidence>
<dbReference type="RefSeq" id="WP_119600770.1">
    <property type="nucleotide sequence ID" value="NZ_QXQA01000010.1"/>
</dbReference>
<dbReference type="Gene3D" id="3.40.50.300">
    <property type="entry name" value="P-loop containing nucleotide triphosphate hydrolases"/>
    <property type="match status" value="1"/>
</dbReference>
<dbReference type="Proteomes" id="UP000266482">
    <property type="component" value="Unassembled WGS sequence"/>
</dbReference>
<accession>A0A3A1USG7</accession>
<dbReference type="SMART" id="SM00382">
    <property type="entry name" value="AAA"/>
    <property type="match status" value="1"/>
</dbReference>
<evidence type="ECO:0000256" key="1">
    <source>
        <dbReference type="ARBA" id="ARBA00022448"/>
    </source>
</evidence>
<evidence type="ECO:0000259" key="4">
    <source>
        <dbReference type="PROSITE" id="PS50893"/>
    </source>
</evidence>
<dbReference type="SUPFAM" id="SSF52540">
    <property type="entry name" value="P-loop containing nucleoside triphosphate hydrolases"/>
    <property type="match status" value="1"/>
</dbReference>
<dbReference type="InterPro" id="IPR027417">
    <property type="entry name" value="P-loop_NTPase"/>
</dbReference>
<keyword evidence="6" id="KW-1185">Reference proteome</keyword>
<evidence type="ECO:0000256" key="2">
    <source>
        <dbReference type="ARBA" id="ARBA00022741"/>
    </source>
</evidence>
<name>A0A3A1USG7_9BACL</name>
<reference evidence="5 6" key="1">
    <citation type="submission" date="2018-09" db="EMBL/GenBank/DDBJ databases">
        <title>Paenibacillus aracenensis nov. sp. isolated from a cave in southern Spain.</title>
        <authorList>
            <person name="Jurado V."/>
            <person name="Gutierrez-Patricio S."/>
            <person name="Gonzalez-Pimentel J.L."/>
            <person name="Miller A.Z."/>
            <person name="Laiz L."/>
            <person name="Saiz-Jimenez C."/>
        </authorList>
    </citation>
    <scope>NUCLEOTIDE SEQUENCE [LARGE SCALE GENOMIC DNA]</scope>
    <source>
        <strain evidence="5 6">DSM 22867</strain>
    </source>
</reference>
<keyword evidence="2" id="KW-0547">Nucleotide-binding</keyword>
<feature type="domain" description="ABC transporter" evidence="4">
    <location>
        <begin position="5"/>
        <end position="235"/>
    </location>
</feature>
<dbReference type="OrthoDB" id="9804819at2"/>
<gene>
    <name evidence="5" type="ORF">D3P08_16330</name>
</gene>
<evidence type="ECO:0000256" key="3">
    <source>
        <dbReference type="ARBA" id="ARBA00022840"/>
    </source>
</evidence>
<dbReference type="Pfam" id="PF00005">
    <property type="entry name" value="ABC_tran"/>
    <property type="match status" value="1"/>
</dbReference>
<dbReference type="InterPro" id="IPR025302">
    <property type="entry name" value="DrrA1/2-like_C"/>
</dbReference>
<dbReference type="Pfam" id="PF13732">
    <property type="entry name" value="DrrA1-3_C"/>
    <property type="match status" value="1"/>
</dbReference>
<keyword evidence="3 5" id="KW-0067">ATP-binding</keyword>
<dbReference type="PROSITE" id="PS00211">
    <property type="entry name" value="ABC_TRANSPORTER_1"/>
    <property type="match status" value="1"/>
</dbReference>
<dbReference type="InterPro" id="IPR017871">
    <property type="entry name" value="ABC_transporter-like_CS"/>
</dbReference>
<sequence length="315" mass="34995">MNNVLQLKQLTKTYGDFAAVDQLSLSIKEGEIFGFLGANGAGKSTTIHMIASLIPITKGEIEVLGKNIVKNRRFAKSNIGIVPQEIAIYEDMTAYENVRFFAGLYGLRGALLKSRTEEALAFVGLDDKHRSFPRDFSGGMKRRLNIACAIAHRPKLIIMDEPTVGIDPQSRNYILESVKKLNAMGSTVIYTSHYMEEVEEICTRIAIIDHGKIIAEGTQAQLKSIITDQKTIGIEVRTMEGLNLEKLSGIAGVRSVEANEERREIRVSSDAEVNNLNRILKELLADGMEIRAVEERQPSLETVFLTLTGRSLRDN</sequence>
<organism evidence="5 6">
    <name type="scientific">Paenibacillus nanensis</name>
    <dbReference type="NCBI Taxonomy" id="393251"/>
    <lineage>
        <taxon>Bacteria</taxon>
        <taxon>Bacillati</taxon>
        <taxon>Bacillota</taxon>
        <taxon>Bacilli</taxon>
        <taxon>Bacillales</taxon>
        <taxon>Paenibacillaceae</taxon>
        <taxon>Paenibacillus</taxon>
    </lineage>
</organism>
<dbReference type="InterPro" id="IPR003439">
    <property type="entry name" value="ABC_transporter-like_ATP-bd"/>
</dbReference>
<proteinExistence type="predicted"/>
<dbReference type="GO" id="GO:0016887">
    <property type="term" value="F:ATP hydrolysis activity"/>
    <property type="evidence" value="ECO:0007669"/>
    <property type="project" value="InterPro"/>
</dbReference>
<evidence type="ECO:0000313" key="6">
    <source>
        <dbReference type="Proteomes" id="UP000266482"/>
    </source>
</evidence>
<comment type="caution">
    <text evidence="5">The sequence shown here is derived from an EMBL/GenBank/DDBJ whole genome shotgun (WGS) entry which is preliminary data.</text>
</comment>
<dbReference type="EMBL" id="QXQA01000010">
    <property type="protein sequence ID" value="RIX51478.1"/>
    <property type="molecule type" value="Genomic_DNA"/>
</dbReference>
<keyword evidence="1" id="KW-0813">Transport</keyword>
<dbReference type="PANTHER" id="PTHR43582:SF2">
    <property type="entry name" value="LINEARMYCIN RESISTANCE ATP-BINDING PROTEIN LNRL"/>
    <property type="match status" value="1"/>
</dbReference>
<dbReference type="InterPro" id="IPR003593">
    <property type="entry name" value="AAA+_ATPase"/>
</dbReference>
<dbReference type="GO" id="GO:0005524">
    <property type="term" value="F:ATP binding"/>
    <property type="evidence" value="ECO:0007669"/>
    <property type="project" value="UniProtKB-KW"/>
</dbReference>
<protein>
    <submittedName>
        <fullName evidence="5">ABC transporter ATP-binding protein</fullName>
    </submittedName>
</protein>